<evidence type="ECO:0000256" key="5">
    <source>
        <dbReference type="SAM" id="Phobius"/>
    </source>
</evidence>
<dbReference type="EMBL" id="JANBVO010000006">
    <property type="protein sequence ID" value="KAJ9151416.1"/>
    <property type="molecule type" value="Genomic_DNA"/>
</dbReference>
<reference evidence="6" key="1">
    <citation type="submission" date="2022-07" db="EMBL/GenBank/DDBJ databases">
        <title>Fungi with potential for degradation of polypropylene.</title>
        <authorList>
            <person name="Gostincar C."/>
        </authorList>
    </citation>
    <scope>NUCLEOTIDE SEQUENCE</scope>
    <source>
        <strain evidence="6">EXF-13308</strain>
    </source>
</reference>
<dbReference type="InterPro" id="IPR008733">
    <property type="entry name" value="PEX11"/>
</dbReference>
<name>A0AA38RN98_9PEZI</name>
<evidence type="ECO:0000313" key="6">
    <source>
        <dbReference type="EMBL" id="KAJ9151416.1"/>
    </source>
</evidence>
<keyword evidence="1" id="KW-0962">Peroxisome biogenesis</keyword>
<proteinExistence type="predicted"/>
<protein>
    <submittedName>
        <fullName evidence="6">Uncharacterized protein</fullName>
    </submittedName>
</protein>
<dbReference type="GO" id="GO:0005778">
    <property type="term" value="C:peroxisomal membrane"/>
    <property type="evidence" value="ECO:0007669"/>
    <property type="project" value="UniProtKB-SubCell"/>
</dbReference>
<accession>A0AA38RN98</accession>
<feature type="transmembrane region" description="Helical" evidence="5">
    <location>
        <begin position="27"/>
        <end position="49"/>
    </location>
</feature>
<sequence>MSQTLEQFIRFETDIVGLERTLRMVHALLQVMIFYPVITGLILFTASMGSRSAWAAPSPQMGAILLALRGNVAMARRWFRLFRFVESFNGAYKLYASLSAPAIPAASSEKGGKAATPAAKAMAGGGAEVWLDILSRSFNGMYLLLETVTLPDALGIDGLRPWGALAGPLFVESQRFWFLALACSALSGAVKLTKVFAHAPVPETGEGYGLGEKEGEEERPEWERERERLRRAVAARKAQRVAWRREVKTRSRGIVRKLAADFLDMAIPGAVVGWVRVDAGTVGVVMLVTTYLTGKEVWERCGREVGKA</sequence>
<evidence type="ECO:0000256" key="1">
    <source>
        <dbReference type="ARBA" id="ARBA00022593"/>
    </source>
</evidence>
<keyword evidence="5" id="KW-0812">Transmembrane</keyword>
<evidence type="ECO:0000256" key="4">
    <source>
        <dbReference type="ARBA" id="ARBA00046271"/>
    </source>
</evidence>
<keyword evidence="7" id="KW-1185">Reference proteome</keyword>
<keyword evidence="2 5" id="KW-0472">Membrane</keyword>
<comment type="subcellular location">
    <subcellularLocation>
        <location evidence="4">Peroxisome membrane</location>
    </subcellularLocation>
</comment>
<dbReference type="PANTHER" id="PTHR12652">
    <property type="entry name" value="PEROXISOMAL BIOGENESIS FACTOR 11"/>
    <property type="match status" value="1"/>
</dbReference>
<dbReference type="GO" id="GO:0016559">
    <property type="term" value="P:peroxisome fission"/>
    <property type="evidence" value="ECO:0007669"/>
    <property type="project" value="InterPro"/>
</dbReference>
<dbReference type="PANTHER" id="PTHR12652:SF23">
    <property type="entry name" value="MICROBODY (PEROXISOME) PROLIFERATION PROTEIN PEROXIN 11B (EUROFUNG)"/>
    <property type="match status" value="1"/>
</dbReference>
<dbReference type="Proteomes" id="UP001174694">
    <property type="component" value="Unassembled WGS sequence"/>
</dbReference>
<keyword evidence="5" id="KW-1133">Transmembrane helix</keyword>
<evidence type="ECO:0000256" key="2">
    <source>
        <dbReference type="ARBA" id="ARBA00023136"/>
    </source>
</evidence>
<organism evidence="6 7">
    <name type="scientific">Pleurostoma richardsiae</name>
    <dbReference type="NCBI Taxonomy" id="41990"/>
    <lineage>
        <taxon>Eukaryota</taxon>
        <taxon>Fungi</taxon>
        <taxon>Dikarya</taxon>
        <taxon>Ascomycota</taxon>
        <taxon>Pezizomycotina</taxon>
        <taxon>Sordariomycetes</taxon>
        <taxon>Sordariomycetidae</taxon>
        <taxon>Calosphaeriales</taxon>
        <taxon>Pleurostomataceae</taxon>
        <taxon>Pleurostoma</taxon>
    </lineage>
</organism>
<evidence type="ECO:0000256" key="3">
    <source>
        <dbReference type="ARBA" id="ARBA00023140"/>
    </source>
</evidence>
<dbReference type="AlphaFoldDB" id="A0AA38RN98"/>
<dbReference type="Pfam" id="PF05648">
    <property type="entry name" value="PEX11"/>
    <property type="match status" value="1"/>
</dbReference>
<evidence type="ECO:0000313" key="7">
    <source>
        <dbReference type="Proteomes" id="UP001174694"/>
    </source>
</evidence>
<comment type="caution">
    <text evidence="6">The sequence shown here is derived from an EMBL/GenBank/DDBJ whole genome shotgun (WGS) entry which is preliminary data.</text>
</comment>
<gene>
    <name evidence="6" type="ORF">NKR23_g3105</name>
</gene>
<keyword evidence="3" id="KW-0576">Peroxisome</keyword>